<evidence type="ECO:0000259" key="2">
    <source>
        <dbReference type="Pfam" id="PF19016"/>
    </source>
</evidence>
<dbReference type="GO" id="GO:0000922">
    <property type="term" value="C:spindle pole"/>
    <property type="evidence" value="ECO:0007669"/>
    <property type="project" value="InterPro"/>
</dbReference>
<feature type="region of interest" description="Disordered" evidence="1">
    <location>
        <begin position="177"/>
        <end position="214"/>
    </location>
</feature>
<feature type="domain" description="DUF5745" evidence="2">
    <location>
        <begin position="64"/>
        <end position="120"/>
    </location>
</feature>
<dbReference type="PANTHER" id="PTHR22545:SF0">
    <property type="entry name" value="CENTROSOMAL PROTEIN OF 95 KDA"/>
    <property type="match status" value="1"/>
</dbReference>
<dbReference type="Pfam" id="PF19016">
    <property type="entry name" value="DUF5745"/>
    <property type="match status" value="1"/>
</dbReference>
<evidence type="ECO:0000256" key="1">
    <source>
        <dbReference type="SAM" id="MobiDB-lite"/>
    </source>
</evidence>
<protein>
    <submittedName>
        <fullName evidence="4">DUF5745 domain-containing protein</fullName>
    </submittedName>
</protein>
<dbReference type="InterPro" id="IPR044039">
    <property type="entry name" value="DUF5745"/>
</dbReference>
<feature type="compositionally biased region" description="Low complexity" evidence="1">
    <location>
        <begin position="190"/>
        <end position="202"/>
    </location>
</feature>
<proteinExistence type="predicted"/>
<dbReference type="Proteomes" id="UP000095280">
    <property type="component" value="Unplaced"/>
</dbReference>
<dbReference type="WBParaSite" id="maker-uti_cns_0001891-snap-gene-0.5-mRNA-1">
    <property type="protein sequence ID" value="maker-uti_cns_0001891-snap-gene-0.5-mRNA-1"/>
    <property type="gene ID" value="maker-uti_cns_0001891-snap-gene-0.5"/>
</dbReference>
<reference evidence="4" key="1">
    <citation type="submission" date="2016-11" db="UniProtKB">
        <authorList>
            <consortium name="WormBaseParasite"/>
        </authorList>
    </citation>
    <scope>IDENTIFICATION</scope>
</reference>
<keyword evidence="3" id="KW-1185">Reference proteome</keyword>
<dbReference type="InterPro" id="IPR026619">
    <property type="entry name" value="CEP95"/>
</dbReference>
<sequence>LNFQLLRVMEEWQQQLGEQHYVAMANDLLMNLDLPGQVSSLTDIGPELLVQLFEAICCDCRVGMIRPAVTQADLRHNLACVIDSLANDVLHVSLSHIRPADLMSGNYEAIRNLLEIFHGLMEFLVGRSAGGDGGDVTAETQLEENENLNGRLTDQLDRIAGQAAEINELAKRLAELRQADRPLPQTPLPATAAAAAVDAEAAPNGDTSDEGIVQ</sequence>
<dbReference type="AlphaFoldDB" id="A0A1I8GGI3"/>
<dbReference type="GO" id="GO:0005813">
    <property type="term" value="C:centrosome"/>
    <property type="evidence" value="ECO:0007669"/>
    <property type="project" value="InterPro"/>
</dbReference>
<evidence type="ECO:0000313" key="3">
    <source>
        <dbReference type="Proteomes" id="UP000095280"/>
    </source>
</evidence>
<name>A0A1I8GGI3_9PLAT</name>
<evidence type="ECO:0000313" key="4">
    <source>
        <dbReference type="WBParaSite" id="maker-uti_cns_0001891-snap-gene-0.5-mRNA-1"/>
    </source>
</evidence>
<dbReference type="PANTHER" id="PTHR22545">
    <property type="entry name" value="CENTROSOMAL PROTEIN OF 95 KDA"/>
    <property type="match status" value="1"/>
</dbReference>
<organism evidence="3 4">
    <name type="scientific">Macrostomum lignano</name>
    <dbReference type="NCBI Taxonomy" id="282301"/>
    <lineage>
        <taxon>Eukaryota</taxon>
        <taxon>Metazoa</taxon>
        <taxon>Spiralia</taxon>
        <taxon>Lophotrochozoa</taxon>
        <taxon>Platyhelminthes</taxon>
        <taxon>Rhabditophora</taxon>
        <taxon>Macrostomorpha</taxon>
        <taxon>Macrostomida</taxon>
        <taxon>Macrostomidae</taxon>
        <taxon>Macrostomum</taxon>
    </lineage>
</organism>
<accession>A0A1I8GGI3</accession>